<keyword evidence="2 4" id="KW-0863">Zinc-finger</keyword>
<dbReference type="AlphaFoldDB" id="A0A6A6X580"/>
<dbReference type="Gene3D" id="3.30.40.10">
    <property type="entry name" value="Zinc/RING finger domain, C3HC4 (zinc finger)"/>
    <property type="match status" value="1"/>
</dbReference>
<feature type="compositionally biased region" description="Polar residues" evidence="5">
    <location>
        <begin position="134"/>
        <end position="147"/>
    </location>
</feature>
<dbReference type="PROSITE" id="PS50089">
    <property type="entry name" value="ZF_RING_2"/>
    <property type="match status" value="1"/>
</dbReference>
<dbReference type="GO" id="GO:0008270">
    <property type="term" value="F:zinc ion binding"/>
    <property type="evidence" value="ECO:0007669"/>
    <property type="project" value="UniProtKB-KW"/>
</dbReference>
<feature type="compositionally biased region" description="Acidic residues" evidence="5">
    <location>
        <begin position="79"/>
        <end position="123"/>
    </location>
</feature>
<evidence type="ECO:0000256" key="4">
    <source>
        <dbReference type="PROSITE-ProRule" id="PRU00175"/>
    </source>
</evidence>
<accession>A0A6A6X580</accession>
<name>A0A6A6X580_9PLEO</name>
<sequence length="275" mass="31475">MTSRAEFIRKGLERLTCPICYEGFDAEHDAVQVSNNATCNHIFGKPCIEMWVHSNNAQANQCPICRALMFEPSLQNGDEYTDDGNSDDGNSDDGDSEDGNSEDGNSEDGGNSEDENLDNEDPVGEGYNDRNDYTSDQDTNYAPNIQRRQVPRHQPSPPIRRSVRVPRTTRVNLSARQIRQFVQRLWLETWYLVDRARTSRSPKYVTEAQLRSIIERAFPSSRMNNWLRDPITMCARKMVKRHKRSEAYDAHANLRNEIEDVEIAIYNANAFPSPI</sequence>
<evidence type="ECO:0000313" key="8">
    <source>
        <dbReference type="Proteomes" id="UP000799757"/>
    </source>
</evidence>
<dbReference type="GO" id="GO:0043161">
    <property type="term" value="P:proteasome-mediated ubiquitin-dependent protein catabolic process"/>
    <property type="evidence" value="ECO:0007669"/>
    <property type="project" value="TreeGrafter"/>
</dbReference>
<dbReference type="InterPro" id="IPR050731">
    <property type="entry name" value="HRD1_E3_ubiq-ligases"/>
</dbReference>
<feature type="domain" description="RING-type" evidence="6">
    <location>
        <begin position="17"/>
        <end position="66"/>
    </location>
</feature>
<proteinExistence type="predicted"/>
<reference evidence="7" key="1">
    <citation type="journal article" date="2020" name="Stud. Mycol.">
        <title>101 Dothideomycetes genomes: a test case for predicting lifestyles and emergence of pathogens.</title>
        <authorList>
            <person name="Haridas S."/>
            <person name="Albert R."/>
            <person name="Binder M."/>
            <person name="Bloem J."/>
            <person name="Labutti K."/>
            <person name="Salamov A."/>
            <person name="Andreopoulos B."/>
            <person name="Baker S."/>
            <person name="Barry K."/>
            <person name="Bills G."/>
            <person name="Bluhm B."/>
            <person name="Cannon C."/>
            <person name="Castanera R."/>
            <person name="Culley D."/>
            <person name="Daum C."/>
            <person name="Ezra D."/>
            <person name="Gonzalez J."/>
            <person name="Henrissat B."/>
            <person name="Kuo A."/>
            <person name="Liang C."/>
            <person name="Lipzen A."/>
            <person name="Lutzoni F."/>
            <person name="Magnuson J."/>
            <person name="Mondo S."/>
            <person name="Nolan M."/>
            <person name="Ohm R."/>
            <person name="Pangilinan J."/>
            <person name="Park H.-J."/>
            <person name="Ramirez L."/>
            <person name="Alfaro M."/>
            <person name="Sun H."/>
            <person name="Tritt A."/>
            <person name="Yoshinaga Y."/>
            <person name="Zwiers L.-H."/>
            <person name="Turgeon B."/>
            <person name="Goodwin S."/>
            <person name="Spatafora J."/>
            <person name="Crous P."/>
            <person name="Grigoriev I."/>
        </authorList>
    </citation>
    <scope>NUCLEOTIDE SEQUENCE</scope>
    <source>
        <strain evidence="7">CBS 109.77</strain>
    </source>
</reference>
<dbReference type="Pfam" id="PF13639">
    <property type="entry name" value="zf-RING_2"/>
    <property type="match status" value="1"/>
</dbReference>
<dbReference type="PANTHER" id="PTHR22763:SF162">
    <property type="entry name" value="TRANSMEMBRANE E3 UBIQUITIN-PROTEIN LIGASE 1"/>
    <property type="match status" value="1"/>
</dbReference>
<organism evidence="7 8">
    <name type="scientific">Melanomma pulvis-pyrius CBS 109.77</name>
    <dbReference type="NCBI Taxonomy" id="1314802"/>
    <lineage>
        <taxon>Eukaryota</taxon>
        <taxon>Fungi</taxon>
        <taxon>Dikarya</taxon>
        <taxon>Ascomycota</taxon>
        <taxon>Pezizomycotina</taxon>
        <taxon>Dothideomycetes</taxon>
        <taxon>Pleosporomycetidae</taxon>
        <taxon>Pleosporales</taxon>
        <taxon>Melanommataceae</taxon>
        <taxon>Melanomma</taxon>
    </lineage>
</organism>
<dbReference type="SUPFAM" id="SSF57850">
    <property type="entry name" value="RING/U-box"/>
    <property type="match status" value="1"/>
</dbReference>
<gene>
    <name evidence="7" type="ORF">K505DRAFT_339611</name>
</gene>
<keyword evidence="3" id="KW-0862">Zinc</keyword>
<evidence type="ECO:0000259" key="6">
    <source>
        <dbReference type="PROSITE" id="PS50089"/>
    </source>
</evidence>
<evidence type="ECO:0000256" key="5">
    <source>
        <dbReference type="SAM" id="MobiDB-lite"/>
    </source>
</evidence>
<keyword evidence="1" id="KW-0479">Metal-binding</keyword>
<feature type="region of interest" description="Disordered" evidence="5">
    <location>
        <begin position="75"/>
        <end position="166"/>
    </location>
</feature>
<dbReference type="GO" id="GO:0012505">
    <property type="term" value="C:endomembrane system"/>
    <property type="evidence" value="ECO:0007669"/>
    <property type="project" value="TreeGrafter"/>
</dbReference>
<dbReference type="GO" id="GO:0061630">
    <property type="term" value="F:ubiquitin protein ligase activity"/>
    <property type="evidence" value="ECO:0007669"/>
    <property type="project" value="TreeGrafter"/>
</dbReference>
<dbReference type="PANTHER" id="PTHR22763">
    <property type="entry name" value="RING ZINC FINGER PROTEIN"/>
    <property type="match status" value="1"/>
</dbReference>
<evidence type="ECO:0000256" key="2">
    <source>
        <dbReference type="ARBA" id="ARBA00022771"/>
    </source>
</evidence>
<keyword evidence="8" id="KW-1185">Reference proteome</keyword>
<dbReference type="InterPro" id="IPR013083">
    <property type="entry name" value="Znf_RING/FYVE/PHD"/>
</dbReference>
<evidence type="ECO:0000256" key="3">
    <source>
        <dbReference type="ARBA" id="ARBA00022833"/>
    </source>
</evidence>
<dbReference type="EMBL" id="MU002022">
    <property type="protein sequence ID" value="KAF2791378.1"/>
    <property type="molecule type" value="Genomic_DNA"/>
</dbReference>
<dbReference type="OrthoDB" id="3751080at2759"/>
<dbReference type="Proteomes" id="UP000799757">
    <property type="component" value="Unassembled WGS sequence"/>
</dbReference>
<dbReference type="InterPro" id="IPR001841">
    <property type="entry name" value="Znf_RING"/>
</dbReference>
<evidence type="ECO:0000313" key="7">
    <source>
        <dbReference type="EMBL" id="KAF2791378.1"/>
    </source>
</evidence>
<evidence type="ECO:0000256" key="1">
    <source>
        <dbReference type="ARBA" id="ARBA00022723"/>
    </source>
</evidence>
<protein>
    <recommendedName>
        <fullName evidence="6">RING-type domain-containing protein</fullName>
    </recommendedName>
</protein>